<feature type="region of interest" description="Disordered" evidence="4">
    <location>
        <begin position="1"/>
        <end position="32"/>
    </location>
</feature>
<gene>
    <name evidence="6" type="ORF">F9K24_20695</name>
</gene>
<dbReference type="PANTHER" id="PTHR35372:SF2">
    <property type="entry name" value="SF3 HELICASE DOMAIN-CONTAINING PROTEIN"/>
    <property type="match status" value="1"/>
</dbReference>
<evidence type="ECO:0000313" key="7">
    <source>
        <dbReference type="Proteomes" id="UP000460298"/>
    </source>
</evidence>
<dbReference type="Pfam" id="PF08706">
    <property type="entry name" value="D5_N"/>
    <property type="match status" value="1"/>
</dbReference>
<evidence type="ECO:0000256" key="2">
    <source>
        <dbReference type="ARBA" id="ARBA00022801"/>
    </source>
</evidence>
<keyword evidence="1" id="KW-0547">Nucleotide-binding</keyword>
<dbReference type="InterPro" id="IPR027417">
    <property type="entry name" value="P-loop_NTPase"/>
</dbReference>
<dbReference type="InterPro" id="IPR045455">
    <property type="entry name" value="NrS-1_pol-like_helicase"/>
</dbReference>
<dbReference type="InterPro" id="IPR014015">
    <property type="entry name" value="Helicase_SF3_DNA-vir"/>
</dbReference>
<dbReference type="GO" id="GO:0005524">
    <property type="term" value="F:ATP binding"/>
    <property type="evidence" value="ECO:0007669"/>
    <property type="project" value="UniProtKB-KW"/>
</dbReference>
<feature type="domain" description="SF3 helicase" evidence="5">
    <location>
        <begin position="365"/>
        <end position="524"/>
    </location>
</feature>
<comment type="caution">
    <text evidence="6">The sequence shown here is derived from an EMBL/GenBank/DDBJ whole genome shotgun (WGS) entry which is preliminary data.</text>
</comment>
<dbReference type="PANTHER" id="PTHR35372">
    <property type="entry name" value="ATP BINDING PROTEIN-RELATED"/>
    <property type="match status" value="1"/>
</dbReference>
<dbReference type="Pfam" id="PF19263">
    <property type="entry name" value="DUF5906"/>
    <property type="match status" value="1"/>
</dbReference>
<dbReference type="InterPro" id="IPR051620">
    <property type="entry name" value="ORF904-like_C"/>
</dbReference>
<dbReference type="Gene3D" id="3.40.50.300">
    <property type="entry name" value="P-loop containing nucleotide triphosphate hydrolases"/>
    <property type="match status" value="1"/>
</dbReference>
<evidence type="ECO:0000256" key="3">
    <source>
        <dbReference type="ARBA" id="ARBA00022840"/>
    </source>
</evidence>
<evidence type="ECO:0000259" key="5">
    <source>
        <dbReference type="PROSITE" id="PS51206"/>
    </source>
</evidence>
<dbReference type="PROSITE" id="PS51206">
    <property type="entry name" value="SF3_HELICASE_1"/>
    <property type="match status" value="1"/>
</dbReference>
<dbReference type="SMART" id="SM00885">
    <property type="entry name" value="D5_N"/>
    <property type="match status" value="1"/>
</dbReference>
<name>A0A833LV44_9LEPT</name>
<dbReference type="SUPFAM" id="SSF52540">
    <property type="entry name" value="P-loop containing nucleoside triphosphate hydrolases"/>
    <property type="match status" value="1"/>
</dbReference>
<dbReference type="EMBL" id="WBUI01000036">
    <property type="protein sequence ID" value="KAB2929146.1"/>
    <property type="molecule type" value="Genomic_DNA"/>
</dbReference>
<evidence type="ECO:0000256" key="1">
    <source>
        <dbReference type="ARBA" id="ARBA00022741"/>
    </source>
</evidence>
<sequence length="669" mass="76202">MAAVKKKEAAQPKEKKAKSSKELSPPEYTYNNDKGEPVFGVDWSSGSPAYSHLVTVGKAKKWAAGRNNNRLLYRLPEVLKAQEIILVSSEPTAEVCMAAGLVATTCPDGFAGWLPSYTDYLRGKVITILTPPEEKRTEIIFQSLYGKAHDVRIISIEAGLEEDFRLGTVNKREVVKLLKKKSEADFVAMIEAKKKRITDSGNAEMFAFLFADQVRYCKQWGSWLVWSEGRWKRDEEGIVETMVKSTIDKIWEEVRMHHKRDSKHFNELIEWAKKSRSRGGRKNVEALARKEASIKVSANELDKNPMLLNFRNGVLDLETHEFREHDRIEYHTKQCPFDYDPGEIYPHRWRNFLSEIFADTTNPAKMIAYLREMIGITLTGTTPVQAFWFCYGKGANGKSVFLQTIQSILGSYADTTPTETLMHSDRTSIPNDVARLQGLRMVAASEIEDGRRWNESRIKDLTGGDTITARFLHKEFFTFKPEFKLWIAGNHKPGLRGTDHGIQRRVKLIPFTSTIPQEKRIPFEEMKASLLAEASGIINWALEGLKLFREDGYWEPEDVSAATREYFSENDLIGQFLDEACELDKSGIARITKKELYAHFSTYSEENGLRPMSNVKFSLLISERGFDESKSAGERCWIGIRKARPAAPPEEDPDSLMPRQPLKFAQNGK</sequence>
<keyword evidence="3" id="KW-0067">ATP-binding</keyword>
<organism evidence="6 7">
    <name type="scientific">Leptonema illini</name>
    <dbReference type="NCBI Taxonomy" id="183"/>
    <lineage>
        <taxon>Bacteria</taxon>
        <taxon>Pseudomonadati</taxon>
        <taxon>Spirochaetota</taxon>
        <taxon>Spirochaetia</taxon>
        <taxon>Leptospirales</taxon>
        <taxon>Leptospiraceae</taxon>
        <taxon>Leptonema</taxon>
    </lineage>
</organism>
<accession>A0A833LV44</accession>
<feature type="compositionally biased region" description="Basic and acidic residues" evidence="4">
    <location>
        <begin position="1"/>
        <end position="21"/>
    </location>
</feature>
<dbReference type="InterPro" id="IPR014818">
    <property type="entry name" value="Phage/plasmid_primase_P4_C"/>
</dbReference>
<feature type="region of interest" description="Disordered" evidence="4">
    <location>
        <begin position="643"/>
        <end position="669"/>
    </location>
</feature>
<keyword evidence="2" id="KW-0378">Hydrolase</keyword>
<dbReference type="GO" id="GO:0016787">
    <property type="term" value="F:hydrolase activity"/>
    <property type="evidence" value="ECO:0007669"/>
    <property type="project" value="UniProtKB-KW"/>
</dbReference>
<dbReference type="InterPro" id="IPR006500">
    <property type="entry name" value="Helicase_put_C_phage/plasmid"/>
</dbReference>
<evidence type="ECO:0000313" key="6">
    <source>
        <dbReference type="EMBL" id="KAB2929146.1"/>
    </source>
</evidence>
<dbReference type="AlphaFoldDB" id="A0A833LV44"/>
<dbReference type="Proteomes" id="UP000460298">
    <property type="component" value="Unassembled WGS sequence"/>
</dbReference>
<dbReference type="NCBIfam" id="TIGR01613">
    <property type="entry name" value="primase_Cterm"/>
    <property type="match status" value="1"/>
</dbReference>
<proteinExistence type="predicted"/>
<evidence type="ECO:0000256" key="4">
    <source>
        <dbReference type="SAM" id="MobiDB-lite"/>
    </source>
</evidence>
<reference evidence="6 7" key="1">
    <citation type="submission" date="2019-10" db="EMBL/GenBank/DDBJ databases">
        <title>Extracellular Electron Transfer in a Candidatus Methanoperedens spp. Enrichment Culture.</title>
        <authorList>
            <person name="Berger S."/>
            <person name="Rangel Shaw D."/>
            <person name="Berben T."/>
            <person name="In 'T Zandt M."/>
            <person name="Frank J."/>
            <person name="Reimann J."/>
            <person name="Jetten M.S.M."/>
            <person name="Welte C.U."/>
        </authorList>
    </citation>
    <scope>NUCLEOTIDE SEQUENCE [LARGE SCALE GENOMIC DNA]</scope>
    <source>
        <strain evidence="6">SB12</strain>
    </source>
</reference>
<protein>
    <recommendedName>
        <fullName evidence="5">SF3 helicase domain-containing protein</fullName>
    </recommendedName>
</protein>